<dbReference type="EMBL" id="JYNV01000110">
    <property type="protein sequence ID" value="KZM26332.1"/>
    <property type="molecule type" value="Genomic_DNA"/>
</dbReference>
<feature type="coiled-coil region" evidence="1">
    <location>
        <begin position="421"/>
        <end position="469"/>
    </location>
</feature>
<dbReference type="AlphaFoldDB" id="A0A163JFR2"/>
<feature type="coiled-coil region" evidence="1">
    <location>
        <begin position="318"/>
        <end position="359"/>
    </location>
</feature>
<keyword evidence="5" id="KW-1185">Reference proteome</keyword>
<keyword evidence="3" id="KW-0472">Membrane</keyword>
<evidence type="ECO:0000256" key="1">
    <source>
        <dbReference type="SAM" id="Coils"/>
    </source>
</evidence>
<organism evidence="4 5">
    <name type="scientific">Didymella rabiei</name>
    <name type="common">Chickpea ascochyta blight fungus</name>
    <name type="synonym">Mycosphaerella rabiei</name>
    <dbReference type="NCBI Taxonomy" id="5454"/>
    <lineage>
        <taxon>Eukaryota</taxon>
        <taxon>Fungi</taxon>
        <taxon>Dikarya</taxon>
        <taxon>Ascomycota</taxon>
        <taxon>Pezizomycotina</taxon>
        <taxon>Dothideomycetes</taxon>
        <taxon>Pleosporomycetidae</taxon>
        <taxon>Pleosporales</taxon>
        <taxon>Pleosporineae</taxon>
        <taxon>Didymellaceae</taxon>
        <taxon>Ascochyta</taxon>
    </lineage>
</organism>
<evidence type="ECO:0000313" key="5">
    <source>
        <dbReference type="Proteomes" id="UP000076837"/>
    </source>
</evidence>
<feature type="transmembrane region" description="Helical" evidence="3">
    <location>
        <begin position="81"/>
        <end position="99"/>
    </location>
</feature>
<sequence length="623" mass="70120">MAYFNATKAACMLVPASWKHYMTRCSTEFGQDAWKPIANHVKNPHYISNARKIFLAHSCAVRNSAQNITSSATANNPSQEAWVVGIFWAVFVFLVLFYTPDMMSAMDSVITWAKTLRAWDVKTMDPAVVDAAVKAAWPPVFDEDGNAVLPAFVKEHLEKRGLAIPIKSTRSSSDVETKMVGSFDVKSPHDVESHTFATPSWFPFRVFFRFQARPFFIGFASRADWLQISPTLETSLLEMKNAEIAALKAELEDTLMELDDKSEEMQGMKILIAQKVEGQRVDLAAAHKDVDAIRMRIRKFAHDFRKTGAVNKIQAEQIKTLKKKVQELSITNEILTNDKEDTQRLSEEIQRENENWIKTMHALHDSDKSCENERLKEQLYELQASHNRIALSNLTLKDMTAYVQRISATNAEAVTITQTKLDNALWNAEGLREELSTTEEKLQTALHEVTMLRSELSDQEKALDRLSTASSHDQAQLSSQLEHLHQAATTKQAQLSHALGRKTRLLCAIVAHDGVMARRYKALAEALRSEKQHSADLSRELAWLQFTDAEATRYPQWESAGFADEGFETGDSDEAGYASADTLELSGSEGGSDSEFEEVVLSDSMGGFERGQLLFRRRGEERD</sequence>
<dbReference type="Proteomes" id="UP000076837">
    <property type="component" value="Unassembled WGS sequence"/>
</dbReference>
<keyword evidence="3" id="KW-0812">Transmembrane</keyword>
<feature type="region of interest" description="Disordered" evidence="2">
    <location>
        <begin position="563"/>
        <end position="603"/>
    </location>
</feature>
<evidence type="ECO:0000256" key="3">
    <source>
        <dbReference type="SAM" id="Phobius"/>
    </source>
</evidence>
<reference evidence="4 5" key="1">
    <citation type="journal article" date="2016" name="Sci. Rep.">
        <title>Draft genome sequencing and secretome analysis of fungal phytopathogen Ascochyta rabiei provides insight into the necrotrophic effector repertoire.</title>
        <authorList>
            <person name="Verma S."/>
            <person name="Gazara R.K."/>
            <person name="Nizam S."/>
            <person name="Parween S."/>
            <person name="Chattopadhyay D."/>
            <person name="Verma P.K."/>
        </authorList>
    </citation>
    <scope>NUCLEOTIDE SEQUENCE [LARGE SCALE GENOMIC DNA]</scope>
    <source>
        <strain evidence="4 5">ArDII</strain>
    </source>
</reference>
<evidence type="ECO:0000313" key="4">
    <source>
        <dbReference type="EMBL" id="KZM26332.1"/>
    </source>
</evidence>
<name>A0A163JFR2_DIDRA</name>
<gene>
    <name evidence="4" type="ORF">ST47_g2548</name>
</gene>
<keyword evidence="1" id="KW-0175">Coiled coil</keyword>
<comment type="caution">
    <text evidence="4">The sequence shown here is derived from an EMBL/GenBank/DDBJ whole genome shotgun (WGS) entry which is preliminary data.</text>
</comment>
<evidence type="ECO:0000256" key="2">
    <source>
        <dbReference type="SAM" id="MobiDB-lite"/>
    </source>
</evidence>
<feature type="coiled-coil region" evidence="1">
    <location>
        <begin position="237"/>
        <end position="268"/>
    </location>
</feature>
<feature type="compositionally biased region" description="Acidic residues" evidence="2">
    <location>
        <begin position="565"/>
        <end position="574"/>
    </location>
</feature>
<protein>
    <submittedName>
        <fullName evidence="4">Uncharacterized protein</fullName>
    </submittedName>
</protein>
<accession>A0A163JFR2</accession>
<proteinExistence type="predicted"/>
<dbReference type="OrthoDB" id="3794175at2759"/>
<keyword evidence="3" id="KW-1133">Transmembrane helix</keyword>